<protein>
    <recommendedName>
        <fullName evidence="3">Bacterial transcription activator effector binding domain-containing protein</fullName>
    </recommendedName>
</protein>
<evidence type="ECO:0000313" key="1">
    <source>
        <dbReference type="EMBL" id="KAK8881286.1"/>
    </source>
</evidence>
<evidence type="ECO:0000313" key="2">
    <source>
        <dbReference type="Proteomes" id="UP001470230"/>
    </source>
</evidence>
<reference evidence="1 2" key="1">
    <citation type="submission" date="2024-04" db="EMBL/GenBank/DDBJ databases">
        <title>Tritrichomonas musculus Genome.</title>
        <authorList>
            <person name="Alves-Ferreira E."/>
            <person name="Grigg M."/>
            <person name="Lorenzi H."/>
            <person name="Galac M."/>
        </authorList>
    </citation>
    <scope>NUCLEOTIDE SEQUENCE [LARGE SCALE GENOMIC DNA]</scope>
    <source>
        <strain evidence="1 2">EAF2021</strain>
    </source>
</reference>
<gene>
    <name evidence="1" type="ORF">M9Y10_004020</name>
</gene>
<evidence type="ECO:0008006" key="3">
    <source>
        <dbReference type="Google" id="ProtNLM"/>
    </source>
</evidence>
<accession>A0ABR2JS85</accession>
<dbReference type="Proteomes" id="UP001470230">
    <property type="component" value="Unassembled WGS sequence"/>
</dbReference>
<proteinExistence type="predicted"/>
<sequence length="180" mass="20799">MNNSGKIVEIINVGGARFEIIENTETILAGKMIYEKDFPNLDSFHSAIDSFEENEKKSIFNLLKETAIPTYDIHLSVNFWLDEKLRAFGFVREVMTESQPNGVDIYKMPASLFIRAYTDKETAKLICKEKCEIWELFAYIRNVFMPSHNFQMAVNGAQEMEVYDTPDHNSGYAYMPVVRK</sequence>
<name>A0ABR2JS85_9EUKA</name>
<keyword evidence="2" id="KW-1185">Reference proteome</keyword>
<dbReference type="EMBL" id="JAPFFF010000010">
    <property type="protein sequence ID" value="KAK8881286.1"/>
    <property type="molecule type" value="Genomic_DNA"/>
</dbReference>
<comment type="caution">
    <text evidence="1">The sequence shown here is derived from an EMBL/GenBank/DDBJ whole genome shotgun (WGS) entry which is preliminary data.</text>
</comment>
<organism evidence="1 2">
    <name type="scientific">Tritrichomonas musculus</name>
    <dbReference type="NCBI Taxonomy" id="1915356"/>
    <lineage>
        <taxon>Eukaryota</taxon>
        <taxon>Metamonada</taxon>
        <taxon>Parabasalia</taxon>
        <taxon>Tritrichomonadida</taxon>
        <taxon>Tritrichomonadidae</taxon>
        <taxon>Tritrichomonas</taxon>
    </lineage>
</organism>